<keyword evidence="4" id="KW-0028">Amino-acid biosynthesis</keyword>
<evidence type="ECO:0000256" key="4">
    <source>
        <dbReference type="ARBA" id="ARBA00022605"/>
    </source>
</evidence>
<dbReference type="KEGG" id="smo:SELMODRAFT_95048"/>
<dbReference type="UniPathway" id="UPA00035">
    <property type="reaction ID" value="UER00042"/>
</dbReference>
<dbReference type="OrthoDB" id="524799at2759"/>
<dbReference type="HAMAP" id="MF_00135">
    <property type="entry name" value="PRAI"/>
    <property type="match status" value="1"/>
</dbReference>
<gene>
    <name evidence="9" type="ORF">SELMODRAFT_95048</name>
</gene>
<evidence type="ECO:0000259" key="8">
    <source>
        <dbReference type="Pfam" id="PF00697"/>
    </source>
</evidence>
<proteinExistence type="inferred from homology"/>
<evidence type="ECO:0000256" key="5">
    <source>
        <dbReference type="ARBA" id="ARBA00022822"/>
    </source>
</evidence>
<evidence type="ECO:0000256" key="2">
    <source>
        <dbReference type="ARBA" id="ARBA00007571"/>
    </source>
</evidence>
<dbReference type="Proteomes" id="UP000001514">
    <property type="component" value="Unassembled WGS sequence"/>
</dbReference>
<dbReference type="EC" id="5.3.1.24" evidence="3"/>
<dbReference type="FunCoup" id="D8RJ80">
    <property type="interactions" value="539"/>
</dbReference>
<dbReference type="OMA" id="FHGDESP"/>
<dbReference type="CDD" id="cd00405">
    <property type="entry name" value="PRAI"/>
    <property type="match status" value="1"/>
</dbReference>
<dbReference type="PANTHER" id="PTHR42894">
    <property type="entry name" value="N-(5'-PHOSPHORIBOSYL)ANTHRANILATE ISOMERASE"/>
    <property type="match status" value="1"/>
</dbReference>
<accession>D8RJ80</accession>
<dbReference type="Gramene" id="EFJ27666">
    <property type="protein sequence ID" value="EFJ27666"/>
    <property type="gene ID" value="SELMODRAFT_95048"/>
</dbReference>
<dbReference type="STRING" id="88036.D8RJ80"/>
<dbReference type="AlphaFoldDB" id="D8RJ80"/>
<evidence type="ECO:0000256" key="6">
    <source>
        <dbReference type="ARBA" id="ARBA00023141"/>
    </source>
</evidence>
<name>D8RJ80_SELML</name>
<dbReference type="InterPro" id="IPR011060">
    <property type="entry name" value="RibuloseP-bd_barrel"/>
</dbReference>
<dbReference type="FunFam" id="3.20.20.70:FF:000075">
    <property type="entry name" value="Tryptophan biosynthesis protein TRP1"/>
    <property type="match status" value="1"/>
</dbReference>
<dbReference type="PANTHER" id="PTHR42894:SF1">
    <property type="entry name" value="N-(5'-PHOSPHORIBOSYL)ANTHRANILATE ISOMERASE"/>
    <property type="match status" value="1"/>
</dbReference>
<evidence type="ECO:0000313" key="9">
    <source>
        <dbReference type="EMBL" id="EFJ27666.1"/>
    </source>
</evidence>
<evidence type="ECO:0000256" key="7">
    <source>
        <dbReference type="ARBA" id="ARBA00023235"/>
    </source>
</evidence>
<dbReference type="InterPro" id="IPR001240">
    <property type="entry name" value="PRAI_dom"/>
</dbReference>
<dbReference type="HOGENOM" id="CLU_076364_0_0_1"/>
<keyword evidence="5" id="KW-0822">Tryptophan biosynthesis</keyword>
<dbReference type="EMBL" id="GL377581">
    <property type="protein sequence ID" value="EFJ27666.1"/>
    <property type="molecule type" value="Genomic_DNA"/>
</dbReference>
<dbReference type="InterPro" id="IPR044643">
    <property type="entry name" value="TrpF_fam"/>
</dbReference>
<keyword evidence="6" id="KW-0057">Aromatic amino acid biosynthesis</keyword>
<dbReference type="GO" id="GO:0004640">
    <property type="term" value="F:phosphoribosylanthranilate isomerase activity"/>
    <property type="evidence" value="ECO:0000318"/>
    <property type="project" value="GO_Central"/>
</dbReference>
<dbReference type="Gene3D" id="3.20.20.70">
    <property type="entry name" value="Aldolase class I"/>
    <property type="match status" value="1"/>
</dbReference>
<dbReference type="SUPFAM" id="SSF51366">
    <property type="entry name" value="Ribulose-phoshate binding barrel"/>
    <property type="match status" value="1"/>
</dbReference>
<feature type="domain" description="N-(5'phosphoribosyl) anthranilate isomerase (PRAI)" evidence="8">
    <location>
        <begin position="48"/>
        <end position="252"/>
    </location>
</feature>
<dbReference type="GO" id="GO:0000162">
    <property type="term" value="P:L-tryptophan biosynthetic process"/>
    <property type="evidence" value="ECO:0000318"/>
    <property type="project" value="GO_Central"/>
</dbReference>
<dbReference type="eggNOG" id="KOG4202">
    <property type="taxonomic scope" value="Eukaryota"/>
</dbReference>
<comment type="pathway">
    <text evidence="1">Amino-acid biosynthesis; L-tryptophan biosynthesis; L-tryptophan from chorismate: step 3/5.</text>
</comment>
<dbReference type="InterPro" id="IPR013785">
    <property type="entry name" value="Aldolase_TIM"/>
</dbReference>
<sequence>MAVLLGSLSAPGIHPLARRSPQRKGFSASRLSIRCCESSPPRDYVPVVKMCGITTPGDASRAAAAGASYIGMILWPRSKRSVSISLAREIAAAAREQGAVPVGVFVDEDAHTIADSCREAGLDCAQLHGSGARAALDGLASSSSSLRVIYVAHADKDGSIQTPQPVAGAPVEWTLIDSIQGGSGESFDWESLSRPGLGFVGKRGWFLAGGLKPENVGRAISLLRPSGVDVSSGIAGPDGIAKDLDRIASFVSAVHNWRSQREENALLL</sequence>
<dbReference type="InParanoid" id="D8RJ80"/>
<keyword evidence="10" id="KW-1185">Reference proteome</keyword>
<organism evidence="10">
    <name type="scientific">Selaginella moellendorffii</name>
    <name type="common">Spikemoss</name>
    <dbReference type="NCBI Taxonomy" id="88036"/>
    <lineage>
        <taxon>Eukaryota</taxon>
        <taxon>Viridiplantae</taxon>
        <taxon>Streptophyta</taxon>
        <taxon>Embryophyta</taxon>
        <taxon>Tracheophyta</taxon>
        <taxon>Lycopodiopsida</taxon>
        <taxon>Selaginellales</taxon>
        <taxon>Selaginellaceae</taxon>
        <taxon>Selaginella</taxon>
    </lineage>
</organism>
<comment type="similarity">
    <text evidence="2">Belongs to the TrpF family.</text>
</comment>
<protein>
    <recommendedName>
        <fullName evidence="3">phosphoribosylanthranilate isomerase</fullName>
        <ecNumber evidence="3">5.3.1.24</ecNumber>
    </recommendedName>
</protein>
<evidence type="ECO:0000256" key="3">
    <source>
        <dbReference type="ARBA" id="ARBA00012572"/>
    </source>
</evidence>
<reference evidence="9 10" key="1">
    <citation type="journal article" date="2011" name="Science">
        <title>The Selaginella genome identifies genetic changes associated with the evolution of vascular plants.</title>
        <authorList>
            <person name="Banks J.A."/>
            <person name="Nishiyama T."/>
            <person name="Hasebe M."/>
            <person name="Bowman J.L."/>
            <person name="Gribskov M."/>
            <person name="dePamphilis C."/>
            <person name="Albert V.A."/>
            <person name="Aono N."/>
            <person name="Aoyama T."/>
            <person name="Ambrose B.A."/>
            <person name="Ashton N.W."/>
            <person name="Axtell M.J."/>
            <person name="Barker E."/>
            <person name="Barker M.S."/>
            <person name="Bennetzen J.L."/>
            <person name="Bonawitz N.D."/>
            <person name="Chapple C."/>
            <person name="Cheng C."/>
            <person name="Correa L.G."/>
            <person name="Dacre M."/>
            <person name="DeBarry J."/>
            <person name="Dreyer I."/>
            <person name="Elias M."/>
            <person name="Engstrom E.M."/>
            <person name="Estelle M."/>
            <person name="Feng L."/>
            <person name="Finet C."/>
            <person name="Floyd S.K."/>
            <person name="Frommer W.B."/>
            <person name="Fujita T."/>
            <person name="Gramzow L."/>
            <person name="Gutensohn M."/>
            <person name="Harholt J."/>
            <person name="Hattori M."/>
            <person name="Heyl A."/>
            <person name="Hirai T."/>
            <person name="Hiwatashi Y."/>
            <person name="Ishikawa M."/>
            <person name="Iwata M."/>
            <person name="Karol K.G."/>
            <person name="Koehler B."/>
            <person name="Kolukisaoglu U."/>
            <person name="Kubo M."/>
            <person name="Kurata T."/>
            <person name="Lalonde S."/>
            <person name="Li K."/>
            <person name="Li Y."/>
            <person name="Litt A."/>
            <person name="Lyons E."/>
            <person name="Manning G."/>
            <person name="Maruyama T."/>
            <person name="Michael T.P."/>
            <person name="Mikami K."/>
            <person name="Miyazaki S."/>
            <person name="Morinaga S."/>
            <person name="Murata T."/>
            <person name="Mueller-Roeber B."/>
            <person name="Nelson D.R."/>
            <person name="Obara M."/>
            <person name="Oguri Y."/>
            <person name="Olmstead R.G."/>
            <person name="Onodera N."/>
            <person name="Petersen B.L."/>
            <person name="Pils B."/>
            <person name="Prigge M."/>
            <person name="Rensing S.A."/>
            <person name="Riano-Pachon D.M."/>
            <person name="Roberts A.W."/>
            <person name="Sato Y."/>
            <person name="Scheller H.V."/>
            <person name="Schulz B."/>
            <person name="Schulz C."/>
            <person name="Shakirov E.V."/>
            <person name="Shibagaki N."/>
            <person name="Shinohara N."/>
            <person name="Shippen D.E."/>
            <person name="Soerensen I."/>
            <person name="Sotooka R."/>
            <person name="Sugimoto N."/>
            <person name="Sugita M."/>
            <person name="Sumikawa N."/>
            <person name="Tanurdzic M."/>
            <person name="Theissen G."/>
            <person name="Ulvskov P."/>
            <person name="Wakazuki S."/>
            <person name="Weng J.K."/>
            <person name="Willats W.W."/>
            <person name="Wipf D."/>
            <person name="Wolf P.G."/>
            <person name="Yang L."/>
            <person name="Zimmer A.D."/>
            <person name="Zhu Q."/>
            <person name="Mitros T."/>
            <person name="Hellsten U."/>
            <person name="Loque D."/>
            <person name="Otillar R."/>
            <person name="Salamov A."/>
            <person name="Schmutz J."/>
            <person name="Shapiro H."/>
            <person name="Lindquist E."/>
            <person name="Lucas S."/>
            <person name="Rokhsar D."/>
            <person name="Grigoriev I.V."/>
        </authorList>
    </citation>
    <scope>NUCLEOTIDE SEQUENCE [LARGE SCALE GENOMIC DNA]</scope>
</reference>
<evidence type="ECO:0000256" key="1">
    <source>
        <dbReference type="ARBA" id="ARBA00004664"/>
    </source>
</evidence>
<evidence type="ECO:0000313" key="10">
    <source>
        <dbReference type="Proteomes" id="UP000001514"/>
    </source>
</evidence>
<keyword evidence="7" id="KW-0413">Isomerase</keyword>
<dbReference type="Pfam" id="PF00697">
    <property type="entry name" value="PRAI"/>
    <property type="match status" value="1"/>
</dbReference>